<dbReference type="InterPro" id="IPR000182">
    <property type="entry name" value="GNAT_dom"/>
</dbReference>
<dbReference type="Pfam" id="PF13508">
    <property type="entry name" value="Acetyltransf_7"/>
    <property type="match status" value="1"/>
</dbReference>
<sequence length="227" mass="25428">MSFDILPQTADDAPEIFTGARKAFTRFNKILFNPFPLSAESMEILSKRRVESFSKNPQAKNFKAVDRKTGAIIGAARWSIHAEEEEIDKTVEEESEGGVEAFRVPELREEVASAFYTGLLEGKREIMGIKDNDGKVTKLKPRVDLESLFTHPDHQGKGVGKALLQRCIQDAEALGLVAYLEATEEGLPLYAKNGFESIRTNVFDAKEFGFEGTHQYTYMIRSSRATK</sequence>
<dbReference type="Proteomes" id="UP000053095">
    <property type="component" value="Unassembled WGS sequence"/>
</dbReference>
<evidence type="ECO:0000313" key="2">
    <source>
        <dbReference type="EMBL" id="GAM42613.1"/>
    </source>
</evidence>
<dbReference type="InterPro" id="IPR016181">
    <property type="entry name" value="Acyl_CoA_acyltransferase"/>
</dbReference>
<dbReference type="Gene3D" id="3.40.630.30">
    <property type="match status" value="1"/>
</dbReference>
<accession>A0A478ECR6</accession>
<proteinExistence type="predicted"/>
<name>A0A478ECR6_TALPI</name>
<dbReference type="AlphaFoldDB" id="A0A478ECR6"/>
<dbReference type="PANTHER" id="PTHR42791">
    <property type="entry name" value="GNAT FAMILY ACETYLTRANSFERASE"/>
    <property type="match status" value="1"/>
</dbReference>
<dbReference type="PROSITE" id="PS51186">
    <property type="entry name" value="GNAT"/>
    <property type="match status" value="1"/>
</dbReference>
<reference evidence="3" key="1">
    <citation type="journal article" date="2015" name="Genome Announc.">
        <title>Draft genome sequence of Talaromyces cellulolyticus strain Y-94, a source of lignocellulosic biomass-degrading enzymes.</title>
        <authorList>
            <person name="Fujii T."/>
            <person name="Koike H."/>
            <person name="Sawayama S."/>
            <person name="Yano S."/>
            <person name="Inoue H."/>
        </authorList>
    </citation>
    <scope>NUCLEOTIDE SEQUENCE [LARGE SCALE GENOMIC DNA]</scope>
    <source>
        <strain evidence="3">Y-94</strain>
    </source>
</reference>
<organism evidence="2 3">
    <name type="scientific">Talaromyces pinophilus</name>
    <name type="common">Penicillium pinophilum</name>
    <dbReference type="NCBI Taxonomy" id="128442"/>
    <lineage>
        <taxon>Eukaryota</taxon>
        <taxon>Fungi</taxon>
        <taxon>Dikarya</taxon>
        <taxon>Ascomycota</taxon>
        <taxon>Pezizomycotina</taxon>
        <taxon>Eurotiomycetes</taxon>
        <taxon>Eurotiomycetidae</taxon>
        <taxon>Eurotiales</taxon>
        <taxon>Trichocomaceae</taxon>
        <taxon>Talaromyces</taxon>
        <taxon>Talaromyces sect. Talaromyces</taxon>
    </lineage>
</organism>
<protein>
    <recommendedName>
        <fullName evidence="1">N-acetyltransferase domain-containing protein</fullName>
    </recommendedName>
</protein>
<dbReference type="InterPro" id="IPR052523">
    <property type="entry name" value="Trichothecene_AcTrans"/>
</dbReference>
<evidence type="ECO:0000313" key="3">
    <source>
        <dbReference type="Proteomes" id="UP000053095"/>
    </source>
</evidence>
<keyword evidence="3" id="KW-1185">Reference proteome</keyword>
<gene>
    <name evidence="2" type="ORF">TCE0_044r16749</name>
</gene>
<feature type="domain" description="N-acetyltransferase" evidence="1">
    <location>
        <begin position="86"/>
        <end position="213"/>
    </location>
</feature>
<dbReference type="EMBL" id="DF933840">
    <property type="protein sequence ID" value="GAM42613.1"/>
    <property type="molecule type" value="Genomic_DNA"/>
</dbReference>
<dbReference type="CDD" id="cd04301">
    <property type="entry name" value="NAT_SF"/>
    <property type="match status" value="1"/>
</dbReference>
<dbReference type="SUPFAM" id="SSF55729">
    <property type="entry name" value="Acyl-CoA N-acyltransferases (Nat)"/>
    <property type="match status" value="1"/>
</dbReference>
<dbReference type="PANTHER" id="PTHR42791:SF2">
    <property type="entry name" value="N-ACETYLTRANSFERASE DOMAIN-CONTAINING PROTEIN"/>
    <property type="match status" value="1"/>
</dbReference>
<evidence type="ECO:0000259" key="1">
    <source>
        <dbReference type="PROSITE" id="PS51186"/>
    </source>
</evidence>
<dbReference type="GO" id="GO:0016747">
    <property type="term" value="F:acyltransferase activity, transferring groups other than amino-acyl groups"/>
    <property type="evidence" value="ECO:0007669"/>
    <property type="project" value="InterPro"/>
</dbReference>